<dbReference type="Pfam" id="PF13086">
    <property type="entry name" value="AAA_11"/>
    <property type="match status" value="2"/>
</dbReference>
<sequence>MLSDAVKMIMALINSLKVQKTEDNNTFETQCSVAVENNDEYRRCIFGVVSNFVDNLYVIEKGNHDHHFERPLDFSWNFETGDRVRMTGREDDDGIFTVEKVEPLRKKEEFGRITKMAENYVVFEDNVLMMSEDLSNLQLHKECKYIAIETDQRCDGIRYDWRVAKILDILEAPNKESIAAKILMQDDTFTIAFNNLNKFSDVYIKQFNIPENLRCYEYEDFYQTHEQLTEEFTFLRSNNEIDEESFIDKLHLGVYLDEIALENAFRKYRIERSYFVLSDDKESLRLVVKGVSEKRPSLIIGDAIFATPNPLINEQQKIYKGYIRKVENDAICVQFNEEFYEFQKGKKFTVEFNFSRTMHRFQHHAIDTLTNTKGLGKSFLFPDYKDCQAATPQVDVSLVDGQLKLKETTINWFDNKLNNHQKNFVFNALRGEHRPLPYVLYGPPGTGKTLTLVELALQLYTLLPNSNIIIATPSNSAANLFTDALVKSEKLKNPHDFIRFVSNNQFERELIPTELLRYCGTISYGCGLSSTNMESGLRKNCSKSNIMNYRIIIGTLNCFGSMMRMSFPNDHFTHVLIDEAAQSSEPSNYIPLTFLRRNSGQVILAGDPKQLGPMSVSQYVMDFEMETPLLTRLLYTNKCYSKSSGPNMNDYDPRFVTQLKLNYRSHSSIMKFYNELFYENFLEGAVDGEKSHESQFLDALLQETLLWGREKENFGVYFVDVDGRNAKEKNSPSWYNQNELNAIMSLLIKMSMCNVPLKDVGVITPYALQVKKIQKRVSEVIADTDLKVGTVEEFQGQERSVILVSTVRTEHKFSQDKTYNLGFIHCNKRMNVAISRAKSLLVVFGNSKALKENDKWRQFMDTCERNETFITKSIAFSVII</sequence>
<evidence type="ECO:0000259" key="11">
    <source>
        <dbReference type="Pfam" id="PF13087"/>
    </source>
</evidence>
<dbReference type="Gene3D" id="3.40.50.300">
    <property type="entry name" value="P-loop containing nucleotide triphosphate hydrolases"/>
    <property type="match status" value="2"/>
</dbReference>
<evidence type="ECO:0000256" key="4">
    <source>
        <dbReference type="ARBA" id="ARBA00022490"/>
    </source>
</evidence>
<dbReference type="SUPFAM" id="SSF52540">
    <property type="entry name" value="P-loop containing nucleoside triphosphate hydrolases"/>
    <property type="match status" value="1"/>
</dbReference>
<comment type="similarity">
    <text evidence="2">Belongs to the DNA2/NAM7 helicase family. SDE3 subfamily.</text>
</comment>
<accession>A0A1J1IYT4</accession>
<evidence type="ECO:0000256" key="8">
    <source>
        <dbReference type="ARBA" id="ARBA00022840"/>
    </source>
</evidence>
<dbReference type="GO" id="GO:0003724">
    <property type="term" value="F:RNA helicase activity"/>
    <property type="evidence" value="ECO:0007669"/>
    <property type="project" value="UniProtKB-EC"/>
</dbReference>
<dbReference type="InterPro" id="IPR041679">
    <property type="entry name" value="DNA2/NAM7-like_C"/>
</dbReference>
<evidence type="ECO:0000256" key="2">
    <source>
        <dbReference type="ARBA" id="ARBA00005601"/>
    </source>
</evidence>
<dbReference type="PANTHER" id="PTHR45418:SF1">
    <property type="entry name" value="CANCER_TESTIS ANTIGEN 55"/>
    <property type="match status" value="1"/>
</dbReference>
<dbReference type="EC" id="3.6.4.13" evidence="3"/>
<dbReference type="GO" id="GO:0005524">
    <property type="term" value="F:ATP binding"/>
    <property type="evidence" value="ECO:0007669"/>
    <property type="project" value="UniProtKB-KW"/>
</dbReference>
<dbReference type="InterPro" id="IPR047187">
    <property type="entry name" value="SF1_C_Upf1"/>
</dbReference>
<dbReference type="EMBL" id="CVRI01000063">
    <property type="protein sequence ID" value="CRL04850.1"/>
    <property type="molecule type" value="Genomic_DNA"/>
</dbReference>
<keyword evidence="4" id="KW-0963">Cytoplasm</keyword>
<evidence type="ECO:0000256" key="9">
    <source>
        <dbReference type="ARBA" id="ARBA00047984"/>
    </source>
</evidence>
<dbReference type="CDD" id="cd18808">
    <property type="entry name" value="SF1_C_Upf1"/>
    <property type="match status" value="1"/>
</dbReference>
<evidence type="ECO:0000256" key="1">
    <source>
        <dbReference type="ARBA" id="ARBA00004496"/>
    </source>
</evidence>
<comment type="catalytic activity">
    <reaction evidence="9">
        <text>ATP + H2O = ADP + phosphate + H(+)</text>
        <dbReference type="Rhea" id="RHEA:13065"/>
        <dbReference type="ChEBI" id="CHEBI:15377"/>
        <dbReference type="ChEBI" id="CHEBI:15378"/>
        <dbReference type="ChEBI" id="CHEBI:30616"/>
        <dbReference type="ChEBI" id="CHEBI:43474"/>
        <dbReference type="ChEBI" id="CHEBI:456216"/>
        <dbReference type="EC" id="3.6.4.13"/>
    </reaction>
</comment>
<dbReference type="FunFam" id="3.40.50.300:FF:000326">
    <property type="entry name" value="P-loop containing nucleoside triphosphate hydrolase"/>
    <property type="match status" value="1"/>
</dbReference>
<evidence type="ECO:0000256" key="5">
    <source>
        <dbReference type="ARBA" id="ARBA00022741"/>
    </source>
</evidence>
<evidence type="ECO:0000256" key="7">
    <source>
        <dbReference type="ARBA" id="ARBA00022806"/>
    </source>
</evidence>
<dbReference type="PANTHER" id="PTHR45418">
    <property type="entry name" value="CANCER/TESTIS ANTIGEN 55"/>
    <property type="match status" value="1"/>
</dbReference>
<dbReference type="InterPro" id="IPR027417">
    <property type="entry name" value="P-loop_NTPase"/>
</dbReference>
<evidence type="ECO:0000256" key="3">
    <source>
        <dbReference type="ARBA" id="ARBA00012552"/>
    </source>
</evidence>
<evidence type="ECO:0000313" key="13">
    <source>
        <dbReference type="EMBL" id="CRL04850.1"/>
    </source>
</evidence>
<feature type="domain" description="DNA2/NAM7 helicase-like C-terminal" evidence="11">
    <location>
        <begin position="653"/>
        <end position="848"/>
    </location>
</feature>
<keyword evidence="5" id="KW-0547">Nucleotide-binding</keyword>
<feature type="domain" description="DNA2/NAM7 helicase helicase" evidence="10">
    <location>
        <begin position="416"/>
        <end position="504"/>
    </location>
</feature>
<proteinExistence type="inferred from homology"/>
<dbReference type="AlphaFoldDB" id="A0A1J1IYT4"/>
<keyword evidence="14" id="KW-1185">Reference proteome</keyword>
<keyword evidence="6" id="KW-0378">Hydrolase</keyword>
<keyword evidence="8" id="KW-0067">ATP-binding</keyword>
<dbReference type="Proteomes" id="UP000183832">
    <property type="component" value="Unassembled WGS sequence"/>
</dbReference>
<dbReference type="GO" id="GO:0005694">
    <property type="term" value="C:chromosome"/>
    <property type="evidence" value="ECO:0007669"/>
    <property type="project" value="UniProtKB-ARBA"/>
</dbReference>
<dbReference type="STRING" id="568069.A0A1J1IYT4"/>
<dbReference type="GO" id="GO:0016787">
    <property type="term" value="F:hydrolase activity"/>
    <property type="evidence" value="ECO:0007669"/>
    <property type="project" value="UniProtKB-KW"/>
</dbReference>
<dbReference type="GO" id="GO:0005737">
    <property type="term" value="C:cytoplasm"/>
    <property type="evidence" value="ECO:0007669"/>
    <property type="project" value="UniProtKB-SubCell"/>
</dbReference>
<protein>
    <recommendedName>
        <fullName evidence="3">RNA helicase</fullName>
        <ecNumber evidence="3">3.6.4.13</ecNumber>
    </recommendedName>
</protein>
<name>A0A1J1IYT4_9DIPT</name>
<organism evidence="13 14">
    <name type="scientific">Clunio marinus</name>
    <dbReference type="NCBI Taxonomy" id="568069"/>
    <lineage>
        <taxon>Eukaryota</taxon>
        <taxon>Metazoa</taxon>
        <taxon>Ecdysozoa</taxon>
        <taxon>Arthropoda</taxon>
        <taxon>Hexapoda</taxon>
        <taxon>Insecta</taxon>
        <taxon>Pterygota</taxon>
        <taxon>Neoptera</taxon>
        <taxon>Endopterygota</taxon>
        <taxon>Diptera</taxon>
        <taxon>Nematocera</taxon>
        <taxon>Chironomoidea</taxon>
        <taxon>Chironomidae</taxon>
        <taxon>Clunio</taxon>
    </lineage>
</organism>
<dbReference type="InterPro" id="IPR049080">
    <property type="entry name" value="MOV-10-like_beta-barrel"/>
</dbReference>
<keyword evidence="7" id="KW-0347">Helicase</keyword>
<evidence type="ECO:0000313" key="14">
    <source>
        <dbReference type="Proteomes" id="UP000183832"/>
    </source>
</evidence>
<gene>
    <name evidence="13" type="ORF">CLUMA_CG017902</name>
</gene>
<feature type="domain" description="Helicase MOV-10-like beta-barrel" evidence="12">
    <location>
        <begin position="279"/>
        <end position="352"/>
    </location>
</feature>
<dbReference type="Pfam" id="PF13087">
    <property type="entry name" value="AAA_12"/>
    <property type="match status" value="1"/>
</dbReference>
<dbReference type="OrthoDB" id="6513042at2759"/>
<evidence type="ECO:0000259" key="12">
    <source>
        <dbReference type="Pfam" id="PF21634"/>
    </source>
</evidence>
<dbReference type="InterPro" id="IPR041677">
    <property type="entry name" value="DNA2/NAM7_AAA_11"/>
</dbReference>
<comment type="subcellular location">
    <subcellularLocation>
        <location evidence="1">Cytoplasm</location>
    </subcellularLocation>
</comment>
<evidence type="ECO:0000256" key="6">
    <source>
        <dbReference type="ARBA" id="ARBA00022801"/>
    </source>
</evidence>
<dbReference type="Pfam" id="PF21634">
    <property type="entry name" value="MOV-10_beta-barrel"/>
    <property type="match status" value="1"/>
</dbReference>
<evidence type="ECO:0000259" key="10">
    <source>
        <dbReference type="Pfam" id="PF13086"/>
    </source>
</evidence>
<reference evidence="13 14" key="1">
    <citation type="submission" date="2015-04" db="EMBL/GenBank/DDBJ databases">
        <authorList>
            <person name="Syromyatnikov M.Y."/>
            <person name="Popov V.N."/>
        </authorList>
    </citation>
    <scope>NUCLEOTIDE SEQUENCE [LARGE SCALE GENOMIC DNA]</scope>
</reference>
<feature type="domain" description="DNA2/NAM7 helicase helicase" evidence="10">
    <location>
        <begin position="538"/>
        <end position="617"/>
    </location>
</feature>